<feature type="compositionally biased region" description="Low complexity" evidence="1">
    <location>
        <begin position="1"/>
        <end position="17"/>
    </location>
</feature>
<dbReference type="OrthoDB" id="10618097at2759"/>
<comment type="caution">
    <text evidence="2">The sequence shown here is derived from an EMBL/GenBank/DDBJ whole genome shotgun (WGS) entry which is preliminary data.</text>
</comment>
<evidence type="ECO:0000313" key="2">
    <source>
        <dbReference type="EMBL" id="KPI86364.1"/>
    </source>
</evidence>
<dbReference type="Proteomes" id="UP000038009">
    <property type="component" value="Unassembled WGS sequence"/>
</dbReference>
<feature type="region of interest" description="Disordered" evidence="1">
    <location>
        <begin position="74"/>
        <end position="99"/>
    </location>
</feature>
<evidence type="ECO:0000313" key="3">
    <source>
        <dbReference type="Proteomes" id="UP000038009"/>
    </source>
</evidence>
<sequence>MENGFSSLLSAHGSASAPTDSSGASPSPELHAAARTIQVWYRGRRACHTANLLLMWLHLLQLKQAMDNVKASGRLQQKPAPVANEPSSTTASADGLGRPAPASDAAVVARLLDAMYAYEAAKAEENLTRVLLMHELLSTSATVRSASSGTRRRLQQQHTALRRLSISETLAKAAIERHVRSNLKGQSGSTRTASQHSRSANAVDVLRELERVLTPPHFLWWRSTIEASSPPPPPASCEVCPGSVTKHVDAAVTSTGGPATSPLPPVPLQSQAAEFMKDWSDDDSVETLDALTDLDEAAVHEGVTTTAYEERCRAAYAAAKKATLAGCPLPEARVPSSSVAHLTPGLAACSAAASGATAVGAASAEPLCIDEELNDVHMVMQPVLGGVGVRTPWLHANTVGAGNGSCQLTCVVCELEGDMPTANGRDEDVCDGLVACATCGALVHACCACTGEVGGKQGYFCCSHCGTA</sequence>
<organism evidence="2 3">
    <name type="scientific">Leptomonas seymouri</name>
    <dbReference type="NCBI Taxonomy" id="5684"/>
    <lineage>
        <taxon>Eukaryota</taxon>
        <taxon>Discoba</taxon>
        <taxon>Euglenozoa</taxon>
        <taxon>Kinetoplastea</taxon>
        <taxon>Metakinetoplastina</taxon>
        <taxon>Trypanosomatida</taxon>
        <taxon>Trypanosomatidae</taxon>
        <taxon>Leishmaniinae</taxon>
        <taxon>Leptomonas</taxon>
    </lineage>
</organism>
<gene>
    <name evidence="2" type="ORF">ABL78_4590</name>
</gene>
<accession>A0A0N1PD33</accession>
<feature type="region of interest" description="Disordered" evidence="1">
    <location>
        <begin position="1"/>
        <end position="29"/>
    </location>
</feature>
<dbReference type="AlphaFoldDB" id="A0A0N1PD33"/>
<protein>
    <submittedName>
        <fullName evidence="2">Uncharacterized protein</fullName>
    </submittedName>
</protein>
<name>A0A0N1PD33_LEPSE</name>
<evidence type="ECO:0000256" key="1">
    <source>
        <dbReference type="SAM" id="MobiDB-lite"/>
    </source>
</evidence>
<dbReference type="OMA" id="EDELHPC"/>
<keyword evidence="3" id="KW-1185">Reference proteome</keyword>
<reference evidence="2 3" key="1">
    <citation type="journal article" date="2015" name="PLoS Pathog.">
        <title>Leptomonas seymouri: Adaptations to the Dixenous Life Cycle Analyzed by Genome Sequencing, Transcriptome Profiling and Co-infection with Leishmania donovani.</title>
        <authorList>
            <person name="Kraeva N."/>
            <person name="Butenko A."/>
            <person name="Hlavacova J."/>
            <person name="Kostygov A."/>
            <person name="Myskova J."/>
            <person name="Grybchuk D."/>
            <person name="Lestinova T."/>
            <person name="Votypka J."/>
            <person name="Volf P."/>
            <person name="Opperdoes F."/>
            <person name="Flegontov P."/>
            <person name="Lukes J."/>
            <person name="Yurchenko V."/>
        </authorList>
    </citation>
    <scope>NUCLEOTIDE SEQUENCE [LARGE SCALE GENOMIC DNA]</scope>
    <source>
        <strain evidence="2 3">ATCC 30220</strain>
    </source>
</reference>
<dbReference type="EMBL" id="LJSK01000135">
    <property type="protein sequence ID" value="KPI86364.1"/>
    <property type="molecule type" value="Genomic_DNA"/>
</dbReference>
<proteinExistence type="predicted"/>
<dbReference type="VEuPathDB" id="TriTrypDB:Lsey_0135_0200"/>